<evidence type="ECO:0008006" key="2">
    <source>
        <dbReference type="Google" id="ProtNLM"/>
    </source>
</evidence>
<gene>
    <name evidence="1" type="ORF">KTA_35060</name>
</gene>
<dbReference type="SUPFAM" id="SSF56112">
    <property type="entry name" value="Protein kinase-like (PK-like)"/>
    <property type="match status" value="1"/>
</dbReference>
<sequence>MTRFQPFPGMFLRIGSSYFEFMPHPLIPEDKETVFALEGGEALVYQVRNLDTQERCALKVFKASYRGPHLVRVAEVLQRHAHLPGLYLGYRICLTRAHYPEAVEAFPELEYAMLMPWIEARTWAGLMLDQAASVDYTFEQARQLALATAQVLWNLEIRGLAHGDIAGANILLTPQLSGVQLLDLEGLYAPGLPQPKKVSWGSPGYQHRNLPRQGQWCPQGDRFAGAVLLTEMLTWWEPRVRAHVADHAETLFHPHELQQTQTPLWRAVREVLLSLSRDLLYLFDQAWASSSLAECPELATWAMTLYSIFV</sequence>
<name>A0A455T433_9CHLR</name>
<dbReference type="Gene3D" id="1.10.510.10">
    <property type="entry name" value="Transferase(Phosphotransferase) domain 1"/>
    <property type="match status" value="1"/>
</dbReference>
<dbReference type="InterPro" id="IPR011009">
    <property type="entry name" value="Kinase-like_dom_sf"/>
</dbReference>
<dbReference type="EMBL" id="AP019377">
    <property type="protein sequence ID" value="BBH95307.1"/>
    <property type="molecule type" value="Genomic_DNA"/>
</dbReference>
<accession>A0A455T433</accession>
<protein>
    <recommendedName>
        <fullName evidence="2">Protein kinase domain-containing protein</fullName>
    </recommendedName>
</protein>
<organism evidence="1">
    <name type="scientific">Thermogemmatispora argillosa</name>
    <dbReference type="NCBI Taxonomy" id="2045280"/>
    <lineage>
        <taxon>Bacteria</taxon>
        <taxon>Bacillati</taxon>
        <taxon>Chloroflexota</taxon>
        <taxon>Ktedonobacteria</taxon>
        <taxon>Thermogemmatisporales</taxon>
        <taxon>Thermogemmatisporaceae</taxon>
        <taxon>Thermogemmatispora</taxon>
    </lineage>
</organism>
<evidence type="ECO:0000313" key="1">
    <source>
        <dbReference type="EMBL" id="BBH95307.1"/>
    </source>
</evidence>
<reference evidence="1" key="1">
    <citation type="submission" date="2018-12" db="EMBL/GenBank/DDBJ databases">
        <title>Novel natural products biosynthetic potential of the class Ktedonobacteria.</title>
        <authorList>
            <person name="Zheng Y."/>
            <person name="Saitou A."/>
            <person name="Wang C.M."/>
            <person name="Toyoda A."/>
            <person name="Minakuchi Y."/>
            <person name="Sekiguchi Y."/>
            <person name="Ueda K."/>
            <person name="Takano H."/>
            <person name="Sakai Y."/>
            <person name="Yokota A."/>
            <person name="Yabe S."/>
        </authorList>
    </citation>
    <scope>NUCLEOTIDE SEQUENCE</scope>
    <source>
        <strain evidence="1">A3-2</strain>
    </source>
</reference>
<dbReference type="AlphaFoldDB" id="A0A455T433"/>
<proteinExistence type="predicted"/>